<dbReference type="SMART" id="SM00320">
    <property type="entry name" value="WD40"/>
    <property type="match status" value="8"/>
</dbReference>
<gene>
    <name evidence="1" type="ORF">SMTD_LOCUS14981</name>
</gene>
<dbReference type="PROSITE" id="PS00678">
    <property type="entry name" value="WD_REPEATS_1"/>
    <property type="match status" value="1"/>
</dbReference>
<dbReference type="Pfam" id="PF00400">
    <property type="entry name" value="WD40"/>
    <property type="match status" value="3"/>
</dbReference>
<dbReference type="InterPro" id="IPR001680">
    <property type="entry name" value="WD40_rpt"/>
</dbReference>
<dbReference type="EMBL" id="UZAL01035293">
    <property type="protein sequence ID" value="VDP67376.1"/>
    <property type="molecule type" value="Genomic_DNA"/>
</dbReference>
<dbReference type="PANTHER" id="PTHR19848:SF8">
    <property type="entry name" value="F-BOX AND WD REPEAT DOMAIN CONTAINING 7"/>
    <property type="match status" value="1"/>
</dbReference>
<dbReference type="SUPFAM" id="SSF50969">
    <property type="entry name" value="YVTN repeat-like/Quinoprotein amine dehydrogenase"/>
    <property type="match status" value="1"/>
</dbReference>
<keyword evidence="2" id="KW-1185">Reference proteome</keyword>
<evidence type="ECO:0000313" key="1">
    <source>
        <dbReference type="EMBL" id="VDP67376.1"/>
    </source>
</evidence>
<dbReference type="Proteomes" id="UP000269396">
    <property type="component" value="Unassembled WGS sequence"/>
</dbReference>
<evidence type="ECO:0000313" key="2">
    <source>
        <dbReference type="Proteomes" id="UP000269396"/>
    </source>
</evidence>
<accession>A0A183PKU7</accession>
<reference evidence="1 2" key="1">
    <citation type="submission" date="2018-11" db="EMBL/GenBank/DDBJ databases">
        <authorList>
            <consortium name="Pathogen Informatics"/>
        </authorList>
    </citation>
    <scope>NUCLEOTIDE SEQUENCE [LARGE SCALE GENOMIC DNA]</scope>
    <source>
        <strain>Denwood</strain>
        <strain evidence="2">Zambia</strain>
    </source>
</reference>
<dbReference type="InterPro" id="IPR011044">
    <property type="entry name" value="Quino_amine_DH_bsu"/>
</dbReference>
<dbReference type="Gene3D" id="2.130.10.10">
    <property type="entry name" value="YVTN repeat-like/Quinoprotein amine dehydrogenase"/>
    <property type="match status" value="2"/>
</dbReference>
<name>A0A183PKU7_9TREM</name>
<dbReference type="PROSITE" id="PS50082">
    <property type="entry name" value="WD_REPEATS_2"/>
    <property type="match status" value="1"/>
</dbReference>
<dbReference type="AlphaFoldDB" id="A0A183PKU7"/>
<dbReference type="STRING" id="31246.A0A183PKU7"/>
<protein>
    <submittedName>
        <fullName evidence="1">Uncharacterized protein</fullName>
    </submittedName>
</protein>
<dbReference type="InterPro" id="IPR019775">
    <property type="entry name" value="WD40_repeat_CS"/>
</dbReference>
<dbReference type="InterPro" id="IPR015943">
    <property type="entry name" value="WD40/YVTN_repeat-like_dom_sf"/>
</dbReference>
<dbReference type="SUPFAM" id="SSF50978">
    <property type="entry name" value="WD40 repeat-like"/>
    <property type="match status" value="1"/>
</dbReference>
<dbReference type="InterPro" id="IPR036322">
    <property type="entry name" value="WD40_repeat_dom_sf"/>
</dbReference>
<organism evidence="1 2">
    <name type="scientific">Schistosoma mattheei</name>
    <dbReference type="NCBI Taxonomy" id="31246"/>
    <lineage>
        <taxon>Eukaryota</taxon>
        <taxon>Metazoa</taxon>
        <taxon>Spiralia</taxon>
        <taxon>Lophotrochozoa</taxon>
        <taxon>Platyhelminthes</taxon>
        <taxon>Trematoda</taxon>
        <taxon>Digenea</taxon>
        <taxon>Strigeidida</taxon>
        <taxon>Schistosomatoidea</taxon>
        <taxon>Schistosomatidae</taxon>
        <taxon>Schistosoma</taxon>
    </lineage>
</organism>
<dbReference type="PANTHER" id="PTHR19848">
    <property type="entry name" value="WD40 REPEAT PROTEIN"/>
    <property type="match status" value="1"/>
</dbReference>
<sequence>MNNSQILFRVNLPKCALIKPMQRNITHKPIVTLNGSMDVPTSVEMNSTAKVLVYGTRCGTITFVELSTMRELCSLTGHRSSVQSLCFLDEFPSKPKNIKSPEKFISELRLMSTSEDSDVYIWDASTVIHNVESKVHDKTVISQLASLCGYHCRCVTTSAWHPRRRLVATGDLDCMVYLWDVSEIDVKSSELSTSVCPVKLHPFKSINVSSYPIISIAFRLPSVLSNEQEDLIHDDLAIGCWDGTIHFYNLSSLSISLSASTSLCSLAYSPNGGNILATFDKDGVLMLWNDDILWYQGGVIQEDSCFTIEYFPYDQTDELIPNQYGKICFSKPNGQYIFQSGGGQFLNNYINIWDTGLWGTFGPWIDVKPPQIGSGNPTYVTYIFLCILRPKVSPYKDRYVYQSANAMSEFQFQLIDTLWSHCINHNVNGGVRENEGTLCVASDFCVAVTGGGNAETWVHFIGRQTGSKIKKSVCLKEHNSAVIAVSMDSKFFATASKSRQLALYKFDPLERTVTLWHLINDVGTAPITSFYLLRMFLGVDTISISVYIGDSNSLLHNYAIIDKKFQLKQTFDANKSPIKFMEHGSNHLLAASDDGEVSVWKHDKHGALQFSHRLNVCTDMPSKNNSNNSTLEESYYLTSFFMFFVGYDPLKFERTLYDPTVETIDKLMISKADNQHTESDDQVKDPDSEVTSLSGCCMSNSNSYVTGSDQKIYECGYKIHIDIEEENKTYFIATDYLKDEQFHLLNSCKKGYIVYRDTSYDATCRLLYGVRLSCNKSSDCSQVIQDFCYRIFAPFILQYRGTLKGHSGLVPCALTSGCTTNSDEDCIVASASGRTVCDVGCDIRLWSIPSKRKLLNCKH</sequence>
<proteinExistence type="predicted"/>